<dbReference type="Proteomes" id="UP001153461">
    <property type="component" value="Unassembled WGS sequence"/>
</dbReference>
<comment type="caution">
    <text evidence="1">The sequence shown here is derived from an EMBL/GenBank/DDBJ whole genome shotgun (WGS) entry which is preliminary data.</text>
</comment>
<reference evidence="1" key="1">
    <citation type="submission" date="2021-07" db="EMBL/GenBank/DDBJ databases">
        <authorList>
            <person name="Branca A.L. A."/>
        </authorList>
    </citation>
    <scope>NUCLEOTIDE SEQUENCE</scope>
</reference>
<evidence type="ECO:0000313" key="2">
    <source>
        <dbReference type="Proteomes" id="UP001153461"/>
    </source>
</evidence>
<dbReference type="EMBL" id="CAJVNV010000188">
    <property type="protein sequence ID" value="CAG8100428.1"/>
    <property type="molecule type" value="Genomic_DNA"/>
</dbReference>
<proteinExistence type="predicted"/>
<name>A0A9W4HRV1_PENNA</name>
<dbReference type="AlphaFoldDB" id="A0A9W4HRV1"/>
<organism evidence="1 2">
    <name type="scientific">Penicillium nalgiovense</name>
    <dbReference type="NCBI Taxonomy" id="60175"/>
    <lineage>
        <taxon>Eukaryota</taxon>
        <taxon>Fungi</taxon>
        <taxon>Dikarya</taxon>
        <taxon>Ascomycota</taxon>
        <taxon>Pezizomycotina</taxon>
        <taxon>Eurotiomycetes</taxon>
        <taxon>Eurotiomycetidae</taxon>
        <taxon>Eurotiales</taxon>
        <taxon>Aspergillaceae</taxon>
        <taxon>Penicillium</taxon>
    </lineage>
</organism>
<gene>
    <name evidence="1" type="ORF">PNAL_LOCUS4677</name>
</gene>
<accession>A0A9W4HRV1</accession>
<evidence type="ECO:0000313" key="1">
    <source>
        <dbReference type="EMBL" id="CAG8100428.1"/>
    </source>
</evidence>
<dbReference type="OrthoDB" id="2988756at2759"/>
<protein>
    <submittedName>
        <fullName evidence="1">Uncharacterized protein</fullName>
    </submittedName>
</protein>
<sequence>MLTTPFEPSSLSGSLIWVAAICCDTLIRRRTSTRRACQNPRCHSLTQQCQNLSVHGHKMYIFIP</sequence>